<evidence type="ECO:0000313" key="11">
    <source>
        <dbReference type="Proteomes" id="UP001445076"/>
    </source>
</evidence>
<dbReference type="EMBL" id="JARKIK010000016">
    <property type="protein sequence ID" value="KAK8747094.1"/>
    <property type="molecule type" value="Genomic_DNA"/>
</dbReference>
<dbReference type="InterPro" id="IPR050352">
    <property type="entry name" value="ABCG_transporters"/>
</dbReference>
<dbReference type="AlphaFoldDB" id="A0AAW0Y536"/>
<feature type="compositionally biased region" description="Polar residues" evidence="7">
    <location>
        <begin position="178"/>
        <end position="188"/>
    </location>
</feature>
<evidence type="ECO:0000256" key="6">
    <source>
        <dbReference type="ARBA" id="ARBA00023136"/>
    </source>
</evidence>
<dbReference type="GO" id="GO:0140359">
    <property type="term" value="F:ABC-type transporter activity"/>
    <property type="evidence" value="ECO:0007669"/>
    <property type="project" value="InterPro"/>
</dbReference>
<organism evidence="10 11">
    <name type="scientific">Cherax quadricarinatus</name>
    <name type="common">Australian red claw crayfish</name>
    <dbReference type="NCBI Taxonomy" id="27406"/>
    <lineage>
        <taxon>Eukaryota</taxon>
        <taxon>Metazoa</taxon>
        <taxon>Ecdysozoa</taxon>
        <taxon>Arthropoda</taxon>
        <taxon>Crustacea</taxon>
        <taxon>Multicrustacea</taxon>
        <taxon>Malacostraca</taxon>
        <taxon>Eumalacostraca</taxon>
        <taxon>Eucarida</taxon>
        <taxon>Decapoda</taxon>
        <taxon>Pleocyemata</taxon>
        <taxon>Astacidea</taxon>
        <taxon>Parastacoidea</taxon>
        <taxon>Parastacidae</taxon>
        <taxon>Cherax</taxon>
    </lineage>
</organism>
<dbReference type="InterPro" id="IPR003439">
    <property type="entry name" value="ABC_transporter-like_ATP-bd"/>
</dbReference>
<comment type="similarity">
    <text evidence="2">Belongs to the ABC transporter superfamily. ABCG family. Eye pigment precursor importer (TC 3.A.1.204) subfamily.</text>
</comment>
<feature type="domain" description="ABC transporter family G" evidence="9">
    <location>
        <begin position="79"/>
        <end position="135"/>
    </location>
</feature>
<keyword evidence="6" id="KW-0472">Membrane</keyword>
<evidence type="ECO:0000256" key="3">
    <source>
        <dbReference type="ARBA" id="ARBA00022448"/>
    </source>
</evidence>
<name>A0AAW0Y536_CHEQU</name>
<feature type="region of interest" description="Disordered" evidence="7">
    <location>
        <begin position="168"/>
        <end position="194"/>
    </location>
</feature>
<feature type="non-terminal residue" evidence="10">
    <location>
        <position position="194"/>
    </location>
</feature>
<dbReference type="InterPro" id="IPR043926">
    <property type="entry name" value="ABCG_dom"/>
</dbReference>
<dbReference type="GO" id="GO:0005886">
    <property type="term" value="C:plasma membrane"/>
    <property type="evidence" value="ECO:0007669"/>
    <property type="project" value="TreeGrafter"/>
</dbReference>
<dbReference type="GO" id="GO:0005524">
    <property type="term" value="F:ATP binding"/>
    <property type="evidence" value="ECO:0007669"/>
    <property type="project" value="InterPro"/>
</dbReference>
<dbReference type="Proteomes" id="UP001445076">
    <property type="component" value="Unassembled WGS sequence"/>
</dbReference>
<comment type="caution">
    <text evidence="10">The sequence shown here is derived from an EMBL/GenBank/DDBJ whole genome shotgun (WGS) entry which is preliminary data.</text>
</comment>
<evidence type="ECO:0000259" key="8">
    <source>
        <dbReference type="Pfam" id="PF00005"/>
    </source>
</evidence>
<evidence type="ECO:0000256" key="2">
    <source>
        <dbReference type="ARBA" id="ARBA00005814"/>
    </source>
</evidence>
<keyword evidence="11" id="KW-1185">Reference proteome</keyword>
<dbReference type="PANTHER" id="PTHR48041:SF139">
    <property type="entry name" value="PROTEIN SCARLET"/>
    <property type="match status" value="1"/>
</dbReference>
<evidence type="ECO:0000256" key="1">
    <source>
        <dbReference type="ARBA" id="ARBA00004141"/>
    </source>
</evidence>
<dbReference type="SUPFAM" id="SSF52540">
    <property type="entry name" value="P-loop containing nucleoside triphosphate hydrolases"/>
    <property type="match status" value="1"/>
</dbReference>
<evidence type="ECO:0000313" key="10">
    <source>
        <dbReference type="EMBL" id="KAK8747094.1"/>
    </source>
</evidence>
<keyword evidence="4" id="KW-0812">Transmembrane</keyword>
<sequence length="194" mass="21356">MELGLTKCENTLIGVPGKNKSISGGEMKRLSFACEVLTNPSLMFCDEPTSGLDSFMAQNVVAMMKSMAERGKTIIFTIHQPSSEVYAMFDRVLLMAEGRVAFLGTTDEALRFFSNLNLHCPKQFNPSDFFIDQLSVEPGKVLLSQQKIAKICDIFSSSQLGTALSEDLMSNQNSQSQDTSTHFQTKNASPYKAS</sequence>
<dbReference type="Gene3D" id="3.40.50.300">
    <property type="entry name" value="P-loop containing nucleotide triphosphate hydrolases"/>
    <property type="match status" value="1"/>
</dbReference>
<comment type="subcellular location">
    <subcellularLocation>
        <location evidence="1">Membrane</location>
        <topology evidence="1">Multi-pass membrane protein</topology>
    </subcellularLocation>
</comment>
<keyword evidence="5" id="KW-1133">Transmembrane helix</keyword>
<evidence type="ECO:0000256" key="5">
    <source>
        <dbReference type="ARBA" id="ARBA00022989"/>
    </source>
</evidence>
<dbReference type="Pfam" id="PF00005">
    <property type="entry name" value="ABC_tran"/>
    <property type="match status" value="1"/>
</dbReference>
<dbReference type="GO" id="GO:0016887">
    <property type="term" value="F:ATP hydrolysis activity"/>
    <property type="evidence" value="ECO:0007669"/>
    <property type="project" value="InterPro"/>
</dbReference>
<dbReference type="PANTHER" id="PTHR48041">
    <property type="entry name" value="ABC TRANSPORTER G FAMILY MEMBER 28"/>
    <property type="match status" value="1"/>
</dbReference>
<evidence type="ECO:0000256" key="4">
    <source>
        <dbReference type="ARBA" id="ARBA00022692"/>
    </source>
</evidence>
<keyword evidence="3" id="KW-0813">Transport</keyword>
<evidence type="ECO:0008006" key="12">
    <source>
        <dbReference type="Google" id="ProtNLM"/>
    </source>
</evidence>
<gene>
    <name evidence="10" type="ORF">OTU49_016989</name>
</gene>
<dbReference type="Pfam" id="PF19055">
    <property type="entry name" value="ABC2_membrane_7"/>
    <property type="match status" value="1"/>
</dbReference>
<reference evidence="10 11" key="1">
    <citation type="journal article" date="2024" name="BMC Genomics">
        <title>Genome assembly of redclaw crayfish (Cherax quadricarinatus) provides insights into its immune adaptation and hypoxia tolerance.</title>
        <authorList>
            <person name="Liu Z."/>
            <person name="Zheng J."/>
            <person name="Li H."/>
            <person name="Fang K."/>
            <person name="Wang S."/>
            <person name="He J."/>
            <person name="Zhou D."/>
            <person name="Weng S."/>
            <person name="Chi M."/>
            <person name="Gu Z."/>
            <person name="He J."/>
            <person name="Li F."/>
            <person name="Wang M."/>
        </authorList>
    </citation>
    <scope>NUCLEOTIDE SEQUENCE [LARGE SCALE GENOMIC DNA]</scope>
    <source>
        <strain evidence="10">ZL_2023a</strain>
    </source>
</reference>
<protein>
    <recommendedName>
        <fullName evidence="12">Protein white</fullName>
    </recommendedName>
</protein>
<dbReference type="InterPro" id="IPR027417">
    <property type="entry name" value="P-loop_NTPase"/>
</dbReference>
<evidence type="ECO:0000259" key="9">
    <source>
        <dbReference type="Pfam" id="PF19055"/>
    </source>
</evidence>
<accession>A0AAW0Y536</accession>
<proteinExistence type="inferred from homology"/>
<feature type="domain" description="ABC transporter" evidence="8">
    <location>
        <begin position="3"/>
        <end position="50"/>
    </location>
</feature>
<evidence type="ECO:0000256" key="7">
    <source>
        <dbReference type="SAM" id="MobiDB-lite"/>
    </source>
</evidence>